<dbReference type="InterPro" id="IPR042487">
    <property type="entry name" value="RuvBL1/2_DNA/RNA_bd_dom"/>
</dbReference>
<dbReference type="Gene3D" id="1.10.8.60">
    <property type="match status" value="1"/>
</dbReference>
<gene>
    <name evidence="7" type="ORF">RF11_03322</name>
</gene>
<dbReference type="InterPro" id="IPR041048">
    <property type="entry name" value="RuvB-like_C"/>
</dbReference>
<dbReference type="GO" id="GO:0003678">
    <property type="term" value="F:DNA helicase activity"/>
    <property type="evidence" value="ECO:0007669"/>
    <property type="project" value="UniProtKB-EC"/>
</dbReference>
<evidence type="ECO:0000256" key="2">
    <source>
        <dbReference type="ARBA" id="ARBA00022801"/>
    </source>
</evidence>
<dbReference type="SUPFAM" id="SSF52540">
    <property type="entry name" value="P-loop containing nucleoside triphosphate hydrolases"/>
    <property type="match status" value="1"/>
</dbReference>
<keyword evidence="4" id="KW-0539">Nucleus</keyword>
<dbReference type="InterPro" id="IPR027238">
    <property type="entry name" value="RuvB-like"/>
</dbReference>
<evidence type="ECO:0000313" key="7">
    <source>
        <dbReference type="EMBL" id="KII72393.1"/>
    </source>
</evidence>
<comment type="caution">
    <text evidence="7">The sequence shown here is derived from an EMBL/GenBank/DDBJ whole genome shotgun (WGS) entry which is preliminary data.</text>
</comment>
<evidence type="ECO:0000259" key="5">
    <source>
        <dbReference type="Pfam" id="PF06068"/>
    </source>
</evidence>
<protein>
    <recommendedName>
        <fullName evidence="4">RuvB-like helicase</fullName>
        <ecNumber evidence="4">3.6.4.12</ecNumber>
    </recommendedName>
</protein>
<comment type="catalytic activity">
    <reaction evidence="4">
        <text>ATP + H2O = ADP + phosphate + H(+)</text>
        <dbReference type="Rhea" id="RHEA:13065"/>
        <dbReference type="ChEBI" id="CHEBI:15377"/>
        <dbReference type="ChEBI" id="CHEBI:15378"/>
        <dbReference type="ChEBI" id="CHEBI:30616"/>
        <dbReference type="ChEBI" id="CHEBI:43474"/>
        <dbReference type="ChEBI" id="CHEBI:456216"/>
        <dbReference type="EC" id="3.6.4.12"/>
    </reaction>
</comment>
<dbReference type="Pfam" id="PF06068">
    <property type="entry name" value="TIP49"/>
    <property type="match status" value="1"/>
</dbReference>
<feature type="domain" description="TIP49 P-loop" evidence="5">
    <location>
        <begin position="1"/>
        <end position="197"/>
    </location>
</feature>
<dbReference type="Proteomes" id="UP000031668">
    <property type="component" value="Unassembled WGS sequence"/>
</dbReference>
<keyword evidence="8" id="KW-1185">Reference proteome</keyword>
<evidence type="ECO:0000313" key="8">
    <source>
        <dbReference type="Proteomes" id="UP000031668"/>
    </source>
</evidence>
<dbReference type="SUPFAM" id="SSF50249">
    <property type="entry name" value="Nucleic acid-binding proteins"/>
    <property type="match status" value="1"/>
</dbReference>
<keyword evidence="4 7" id="KW-0347">Helicase</keyword>
<evidence type="ECO:0000256" key="3">
    <source>
        <dbReference type="ARBA" id="ARBA00022840"/>
    </source>
</evidence>
<dbReference type="OrthoDB" id="6017074at2759"/>
<keyword evidence="2 4" id="KW-0378">Hydrolase</keyword>
<proteinExistence type="inferred from homology"/>
<dbReference type="Gene3D" id="3.40.50.300">
    <property type="entry name" value="P-loop containing nucleotide triphosphate hydrolases"/>
    <property type="match status" value="1"/>
</dbReference>
<keyword evidence="3 4" id="KW-0067">ATP-binding</keyword>
<dbReference type="FunFam" id="3.40.50.300:FF:002221">
    <property type="entry name" value="RuvB-like 2"/>
    <property type="match status" value="1"/>
</dbReference>
<keyword evidence="4" id="KW-0804">Transcription</keyword>
<dbReference type="InterPro" id="IPR010339">
    <property type="entry name" value="TIP49_P-loop"/>
</dbReference>
<dbReference type="Gene3D" id="2.40.50.360">
    <property type="entry name" value="RuvB-like helicase, domain II"/>
    <property type="match status" value="1"/>
</dbReference>
<organism evidence="7 8">
    <name type="scientific">Thelohanellus kitauei</name>
    <name type="common">Myxosporean</name>
    <dbReference type="NCBI Taxonomy" id="669202"/>
    <lineage>
        <taxon>Eukaryota</taxon>
        <taxon>Metazoa</taxon>
        <taxon>Cnidaria</taxon>
        <taxon>Myxozoa</taxon>
        <taxon>Myxosporea</taxon>
        <taxon>Bivalvulida</taxon>
        <taxon>Platysporina</taxon>
        <taxon>Myxobolidae</taxon>
        <taxon>Thelohanellus</taxon>
    </lineage>
</organism>
<dbReference type="OMA" id="QINCKVA"/>
<dbReference type="EMBL" id="JWZT01001254">
    <property type="protein sequence ID" value="KII72393.1"/>
    <property type="molecule type" value="Genomic_DNA"/>
</dbReference>
<keyword evidence="4" id="KW-0805">Transcription regulation</keyword>
<dbReference type="InterPro" id="IPR027417">
    <property type="entry name" value="P-loop_NTPase"/>
</dbReference>
<accession>A0A0C2JSI2</accession>
<dbReference type="PANTHER" id="PTHR11093">
    <property type="entry name" value="RUVB-RELATED REPTIN AND PONTIN"/>
    <property type="match status" value="1"/>
</dbReference>
<dbReference type="EC" id="3.6.4.12" evidence="4"/>
<reference evidence="7 8" key="1">
    <citation type="journal article" date="2014" name="Genome Biol. Evol.">
        <title>The genome of the myxosporean Thelohanellus kitauei shows adaptations to nutrient acquisition within its fish host.</title>
        <authorList>
            <person name="Yang Y."/>
            <person name="Xiong J."/>
            <person name="Zhou Z."/>
            <person name="Huo F."/>
            <person name="Miao W."/>
            <person name="Ran C."/>
            <person name="Liu Y."/>
            <person name="Zhang J."/>
            <person name="Feng J."/>
            <person name="Wang M."/>
            <person name="Wang M."/>
            <person name="Wang L."/>
            <person name="Yao B."/>
        </authorList>
    </citation>
    <scope>NUCLEOTIDE SEQUENCE [LARGE SCALE GENOMIC DNA]</scope>
    <source>
        <strain evidence="7">Wuqing</strain>
    </source>
</reference>
<keyword evidence="1 4" id="KW-0547">Nucleotide-binding</keyword>
<evidence type="ECO:0000256" key="1">
    <source>
        <dbReference type="ARBA" id="ARBA00022741"/>
    </source>
</evidence>
<feature type="domain" description="RuvB-like AAA-lid" evidence="6">
    <location>
        <begin position="203"/>
        <end position="268"/>
    </location>
</feature>
<evidence type="ECO:0000259" key="6">
    <source>
        <dbReference type="Pfam" id="PF17856"/>
    </source>
</evidence>
<comment type="similarity">
    <text evidence="4">Belongs to the RuvB family.</text>
</comment>
<name>A0A0C2JSI2_THEKT</name>
<dbReference type="GO" id="GO:0005524">
    <property type="term" value="F:ATP binding"/>
    <property type="evidence" value="ECO:0007669"/>
    <property type="project" value="UniProtKB-KW"/>
</dbReference>
<dbReference type="Pfam" id="PF17856">
    <property type="entry name" value="TIP49_C"/>
    <property type="match status" value="1"/>
</dbReference>
<dbReference type="GO" id="GO:0016887">
    <property type="term" value="F:ATP hydrolysis activity"/>
    <property type="evidence" value="ECO:0007669"/>
    <property type="project" value="RHEA"/>
</dbReference>
<sequence length="285" mass="32163">METVYELGSRIIDSLAKQKIMEGDVINIDKGSGKVIKLGISYSKIAEYDARGSRTKFVKCPEGEVLKRKEVTHTVTLHEIDVINSRTQGFLALFSGDTGEIKAETRDRVDSKILEWRDDGKAEVVPGVLFIDEIHMLDIECFSFLNRALEVTLSPLLIMATNRGISNIRGVEYSSPHGIPLDFLDRALIVCTTPYSADDIREILRIRAGEEGVELECDGLDKLTEMALRTSLRYCIQLIQPAYLRGTRYKREKVAVEDILNVANLFLDDQSSSRLLVDHDDIYYN</sequence>
<dbReference type="AlphaFoldDB" id="A0A0C2JSI2"/>
<dbReference type="InterPro" id="IPR012340">
    <property type="entry name" value="NA-bd_OB-fold"/>
</dbReference>
<evidence type="ECO:0000256" key="4">
    <source>
        <dbReference type="RuleBase" id="RU363048"/>
    </source>
</evidence>